<evidence type="ECO:0000256" key="2">
    <source>
        <dbReference type="ARBA" id="ARBA00022448"/>
    </source>
</evidence>
<keyword evidence="2" id="KW-0813">Transport</keyword>
<gene>
    <name evidence="12" type="ORF">AVEN_244199_1</name>
</gene>
<protein>
    <recommendedName>
        <fullName evidence="11">Ionotropic glutamate receptor L-glutamate and glycine-binding domain-containing protein</fullName>
    </recommendedName>
</protein>
<evidence type="ECO:0000256" key="9">
    <source>
        <dbReference type="ARBA" id="ARBA00023286"/>
    </source>
</evidence>
<keyword evidence="3" id="KW-0812">Transmembrane</keyword>
<accession>A0A4Y2M4W7</accession>
<keyword evidence="6" id="KW-0472">Membrane</keyword>
<dbReference type="InterPro" id="IPR019594">
    <property type="entry name" value="Glu/Gly-bd"/>
</dbReference>
<evidence type="ECO:0000313" key="13">
    <source>
        <dbReference type="Proteomes" id="UP000499080"/>
    </source>
</evidence>
<organism evidence="12 13">
    <name type="scientific">Araneus ventricosus</name>
    <name type="common">Orbweaver spider</name>
    <name type="synonym">Epeira ventricosa</name>
    <dbReference type="NCBI Taxonomy" id="182803"/>
    <lineage>
        <taxon>Eukaryota</taxon>
        <taxon>Metazoa</taxon>
        <taxon>Ecdysozoa</taxon>
        <taxon>Arthropoda</taxon>
        <taxon>Chelicerata</taxon>
        <taxon>Arachnida</taxon>
        <taxon>Araneae</taxon>
        <taxon>Araneomorphae</taxon>
        <taxon>Entelegynae</taxon>
        <taxon>Araneoidea</taxon>
        <taxon>Araneidae</taxon>
        <taxon>Araneus</taxon>
    </lineage>
</organism>
<evidence type="ECO:0000256" key="3">
    <source>
        <dbReference type="ARBA" id="ARBA00022692"/>
    </source>
</evidence>
<proteinExistence type="predicted"/>
<dbReference type="GO" id="GO:0016020">
    <property type="term" value="C:membrane"/>
    <property type="evidence" value="ECO:0007669"/>
    <property type="project" value="UniProtKB-SubCell"/>
</dbReference>
<keyword evidence="4" id="KW-1133">Transmembrane helix</keyword>
<dbReference type="GO" id="GO:0015276">
    <property type="term" value="F:ligand-gated monoatomic ion channel activity"/>
    <property type="evidence" value="ECO:0007669"/>
    <property type="project" value="InterPro"/>
</dbReference>
<keyword evidence="13" id="KW-1185">Reference proteome</keyword>
<feature type="domain" description="Ionotropic glutamate receptor L-glutamate and glycine-binding" evidence="11">
    <location>
        <begin position="17"/>
        <end position="70"/>
    </location>
</feature>
<keyword evidence="9" id="KW-1071">Ligand-gated ion channel</keyword>
<evidence type="ECO:0000313" key="12">
    <source>
        <dbReference type="EMBL" id="GBN21473.1"/>
    </source>
</evidence>
<sequence length="111" mass="12302">MKALLCKRTFTSKTNTSFTYQYDAPYGGFIGPDGKWNGIVGDMINNVTDLAGPIFINEARASVVDFAFPVDFSQLVIISGLVPAHKDPFLIFGVFSLTVRCRRFLDVLKAF</sequence>
<keyword evidence="5" id="KW-0406">Ion transport</keyword>
<evidence type="ECO:0000259" key="11">
    <source>
        <dbReference type="Pfam" id="PF10613"/>
    </source>
</evidence>
<dbReference type="EMBL" id="BGPR01006739">
    <property type="protein sequence ID" value="GBN21473.1"/>
    <property type="molecule type" value="Genomic_DNA"/>
</dbReference>
<keyword evidence="10" id="KW-0407">Ion channel</keyword>
<name>A0A4Y2M4W7_ARAVE</name>
<reference evidence="12 13" key="1">
    <citation type="journal article" date="2019" name="Sci. Rep.">
        <title>Orb-weaving spider Araneus ventricosus genome elucidates the spidroin gene catalogue.</title>
        <authorList>
            <person name="Kono N."/>
            <person name="Nakamura H."/>
            <person name="Ohtoshi R."/>
            <person name="Moran D.A.P."/>
            <person name="Shinohara A."/>
            <person name="Yoshida Y."/>
            <person name="Fujiwara M."/>
            <person name="Mori M."/>
            <person name="Tomita M."/>
            <person name="Arakawa K."/>
        </authorList>
    </citation>
    <scope>NUCLEOTIDE SEQUENCE [LARGE SCALE GENOMIC DNA]</scope>
</reference>
<evidence type="ECO:0000256" key="7">
    <source>
        <dbReference type="ARBA" id="ARBA00023170"/>
    </source>
</evidence>
<evidence type="ECO:0000256" key="10">
    <source>
        <dbReference type="ARBA" id="ARBA00023303"/>
    </source>
</evidence>
<evidence type="ECO:0000256" key="4">
    <source>
        <dbReference type="ARBA" id="ARBA00022989"/>
    </source>
</evidence>
<dbReference type="OrthoDB" id="6433476at2759"/>
<dbReference type="Pfam" id="PF10613">
    <property type="entry name" value="Lig_chan-Glu_bd"/>
    <property type="match status" value="1"/>
</dbReference>
<dbReference type="Gene3D" id="3.40.190.10">
    <property type="entry name" value="Periplasmic binding protein-like II"/>
    <property type="match status" value="1"/>
</dbReference>
<comment type="subcellular location">
    <subcellularLocation>
        <location evidence="1">Membrane</location>
        <topology evidence="1">Multi-pass membrane protein</topology>
    </subcellularLocation>
</comment>
<dbReference type="SUPFAM" id="SSF53850">
    <property type="entry name" value="Periplasmic binding protein-like II"/>
    <property type="match status" value="1"/>
</dbReference>
<evidence type="ECO:0000256" key="1">
    <source>
        <dbReference type="ARBA" id="ARBA00004141"/>
    </source>
</evidence>
<dbReference type="Proteomes" id="UP000499080">
    <property type="component" value="Unassembled WGS sequence"/>
</dbReference>
<dbReference type="AlphaFoldDB" id="A0A4Y2M4W7"/>
<keyword evidence="8" id="KW-0325">Glycoprotein</keyword>
<evidence type="ECO:0000256" key="8">
    <source>
        <dbReference type="ARBA" id="ARBA00023180"/>
    </source>
</evidence>
<evidence type="ECO:0000256" key="5">
    <source>
        <dbReference type="ARBA" id="ARBA00023065"/>
    </source>
</evidence>
<keyword evidence="7" id="KW-0675">Receptor</keyword>
<evidence type="ECO:0000256" key="6">
    <source>
        <dbReference type="ARBA" id="ARBA00023136"/>
    </source>
</evidence>
<comment type="caution">
    <text evidence="12">The sequence shown here is derived from an EMBL/GenBank/DDBJ whole genome shotgun (WGS) entry which is preliminary data.</text>
</comment>